<comment type="caution">
    <text evidence="8">The sequence shown here is derived from an EMBL/GenBank/DDBJ whole genome shotgun (WGS) entry which is preliminary data.</text>
</comment>
<dbReference type="SUPFAM" id="SSF55073">
    <property type="entry name" value="Nucleotide cyclase"/>
    <property type="match status" value="1"/>
</dbReference>
<dbReference type="PROSITE" id="PS50110">
    <property type="entry name" value="RESPONSE_REGULATORY"/>
    <property type="match status" value="1"/>
</dbReference>
<dbReference type="SMART" id="SM00267">
    <property type="entry name" value="GGDEF"/>
    <property type="match status" value="1"/>
</dbReference>
<dbReference type="Gene3D" id="3.40.50.2300">
    <property type="match status" value="1"/>
</dbReference>
<keyword evidence="3" id="KW-0804">Transcription</keyword>
<evidence type="ECO:0000259" key="7">
    <source>
        <dbReference type="PROSITE" id="PS50887"/>
    </source>
</evidence>
<dbReference type="OrthoDB" id="9800897at2"/>
<organism evidence="8 9">
    <name type="scientific">Thiopseudomonas denitrificans</name>
    <dbReference type="NCBI Taxonomy" id="1501432"/>
    <lineage>
        <taxon>Bacteria</taxon>
        <taxon>Pseudomonadati</taxon>
        <taxon>Pseudomonadota</taxon>
        <taxon>Gammaproteobacteria</taxon>
        <taxon>Pseudomonadales</taxon>
        <taxon>Pseudomonadaceae</taxon>
        <taxon>Thiopseudomonas</taxon>
    </lineage>
</organism>
<evidence type="ECO:0000256" key="5">
    <source>
        <dbReference type="SAM" id="Coils"/>
    </source>
</evidence>
<dbReference type="GO" id="GO:0000160">
    <property type="term" value="P:phosphorelay signal transduction system"/>
    <property type="evidence" value="ECO:0007669"/>
    <property type="project" value="InterPro"/>
</dbReference>
<dbReference type="EMBL" id="SNYK01000003">
    <property type="protein sequence ID" value="TDQ38926.1"/>
    <property type="molecule type" value="Genomic_DNA"/>
</dbReference>
<dbReference type="AlphaFoldDB" id="A0A4R6TZX0"/>
<feature type="modified residue" description="4-aspartylphosphate" evidence="4">
    <location>
        <position position="57"/>
    </location>
</feature>
<keyword evidence="4" id="KW-0597">Phosphoprotein</keyword>
<dbReference type="InterPro" id="IPR001789">
    <property type="entry name" value="Sig_transdc_resp-reg_receiver"/>
</dbReference>
<keyword evidence="5" id="KW-0175">Coiled coil</keyword>
<evidence type="ECO:0000256" key="4">
    <source>
        <dbReference type="PROSITE-ProRule" id="PRU00169"/>
    </source>
</evidence>
<dbReference type="InterPro" id="IPR029787">
    <property type="entry name" value="Nucleotide_cyclase"/>
</dbReference>
<evidence type="ECO:0000256" key="1">
    <source>
        <dbReference type="ARBA" id="ARBA00023015"/>
    </source>
</evidence>
<feature type="coiled-coil region" evidence="5">
    <location>
        <begin position="125"/>
        <end position="181"/>
    </location>
</feature>
<accession>A0A4R6TZX0</accession>
<dbReference type="Pfam" id="PF00072">
    <property type="entry name" value="Response_reg"/>
    <property type="match status" value="1"/>
</dbReference>
<protein>
    <submittedName>
        <fullName evidence="8">Response regulator receiver modulated diguanylate cyclase</fullName>
    </submittedName>
</protein>
<dbReference type="RefSeq" id="WP_101497761.1">
    <property type="nucleotide sequence ID" value="NZ_LNJZ01000009.1"/>
</dbReference>
<dbReference type="NCBIfam" id="TIGR00254">
    <property type="entry name" value="GGDEF"/>
    <property type="match status" value="1"/>
</dbReference>
<evidence type="ECO:0000313" key="8">
    <source>
        <dbReference type="EMBL" id="TDQ38926.1"/>
    </source>
</evidence>
<dbReference type="PROSITE" id="PS50887">
    <property type="entry name" value="GGDEF"/>
    <property type="match status" value="1"/>
</dbReference>
<feature type="domain" description="GGDEF" evidence="7">
    <location>
        <begin position="183"/>
        <end position="319"/>
    </location>
</feature>
<name>A0A4R6TZX0_9GAMM</name>
<dbReference type="InterPro" id="IPR039420">
    <property type="entry name" value="WalR-like"/>
</dbReference>
<keyword evidence="9" id="KW-1185">Reference proteome</keyword>
<evidence type="ECO:0000256" key="3">
    <source>
        <dbReference type="ARBA" id="ARBA00023163"/>
    </source>
</evidence>
<dbReference type="PANTHER" id="PTHR43214">
    <property type="entry name" value="TWO-COMPONENT RESPONSE REGULATOR"/>
    <property type="match status" value="1"/>
</dbReference>
<evidence type="ECO:0000313" key="9">
    <source>
        <dbReference type="Proteomes" id="UP000294575"/>
    </source>
</evidence>
<proteinExistence type="predicted"/>
<dbReference type="Gene3D" id="3.30.70.270">
    <property type="match status" value="1"/>
</dbReference>
<dbReference type="InterPro" id="IPR011006">
    <property type="entry name" value="CheY-like_superfamily"/>
</dbReference>
<keyword evidence="1" id="KW-0805">Transcription regulation</keyword>
<gene>
    <name evidence="8" type="ORF">DFQ45_10390</name>
</gene>
<dbReference type="Pfam" id="PF00990">
    <property type="entry name" value="GGDEF"/>
    <property type="match status" value="1"/>
</dbReference>
<dbReference type="Proteomes" id="UP000294575">
    <property type="component" value="Unassembled WGS sequence"/>
</dbReference>
<reference evidence="8 9" key="1">
    <citation type="submission" date="2019-03" db="EMBL/GenBank/DDBJ databases">
        <title>Genomic Encyclopedia of Type Strains, Phase IV (KMG-IV): sequencing the most valuable type-strain genomes for metagenomic binning, comparative biology and taxonomic classification.</title>
        <authorList>
            <person name="Goeker M."/>
        </authorList>
    </citation>
    <scope>NUCLEOTIDE SEQUENCE [LARGE SCALE GENOMIC DNA]</scope>
    <source>
        <strain evidence="8 9">DSM 28679</strain>
    </source>
</reference>
<dbReference type="SUPFAM" id="SSF52172">
    <property type="entry name" value="CheY-like"/>
    <property type="match status" value="1"/>
</dbReference>
<dbReference type="PANTHER" id="PTHR43214:SF41">
    <property type="entry name" value="NITRATE_NITRITE RESPONSE REGULATOR PROTEIN NARP"/>
    <property type="match status" value="1"/>
</dbReference>
<sequence>MPSPGLSILVVDDTKFSSVMIGRALNQVGYDDVRYASTGSEALELLRQRPAQLLLADWLMPEMDGLALTSQVRGHDQQSGNYTYVVLLTGREGSSALAQAFEQGVDDFISKSDMNEQLIPRVRAAERLYRHLQALQHKNASLLQNLQRLQAGNTHDPLTRLGNQRSLLERLDKSLKQLEARGGVLGLLLFNIDNMAALRDSHGVEIQKQLLRTVGQRLEHLVRPLDHLARLDGNEFALITLMEPEHNYNASSYKRLHDALNLKPCRTSAGYFHLETAISMVTLDASTLPVSGEHLVEQARANLAGARSRGRITHLHLGPARP</sequence>
<evidence type="ECO:0000256" key="2">
    <source>
        <dbReference type="ARBA" id="ARBA00023125"/>
    </source>
</evidence>
<dbReference type="InterPro" id="IPR000160">
    <property type="entry name" value="GGDEF_dom"/>
</dbReference>
<dbReference type="SMART" id="SM00448">
    <property type="entry name" value="REC"/>
    <property type="match status" value="1"/>
</dbReference>
<dbReference type="CDD" id="cd01949">
    <property type="entry name" value="GGDEF"/>
    <property type="match status" value="1"/>
</dbReference>
<dbReference type="InterPro" id="IPR043128">
    <property type="entry name" value="Rev_trsase/Diguanyl_cyclase"/>
</dbReference>
<feature type="domain" description="Response regulatory" evidence="6">
    <location>
        <begin position="7"/>
        <end position="126"/>
    </location>
</feature>
<evidence type="ECO:0000259" key="6">
    <source>
        <dbReference type="PROSITE" id="PS50110"/>
    </source>
</evidence>
<keyword evidence="2" id="KW-0238">DNA-binding</keyword>
<dbReference type="GO" id="GO:0003677">
    <property type="term" value="F:DNA binding"/>
    <property type="evidence" value="ECO:0007669"/>
    <property type="project" value="UniProtKB-KW"/>
</dbReference>